<keyword evidence="1" id="KW-1133">Transmembrane helix</keyword>
<feature type="transmembrane region" description="Helical" evidence="1">
    <location>
        <begin position="583"/>
        <end position="602"/>
    </location>
</feature>
<dbReference type="PANTHER" id="PTHR23028:SF128">
    <property type="entry name" value="ACYLTRANSFERASE 3 DOMAIN-CONTAINING PROTEIN"/>
    <property type="match status" value="1"/>
</dbReference>
<protein>
    <submittedName>
        <fullName evidence="3">Predicted protein</fullName>
    </submittedName>
</protein>
<keyword evidence="1" id="KW-0472">Membrane</keyword>
<dbReference type="InterPro" id="IPR050879">
    <property type="entry name" value="Acyltransferase_3"/>
</dbReference>
<sequence length="749" mass="85388">MAILRAPITSWPGKKVCCVARDAKLVPLSEDRAPVGGGTWCARGTPVGTPEWWWSLYLYYGMYLLACVGIPELCRAATCYRYYGKPHVPPPMRITTYPKTCENGTATHRLRDSQKRYNRETSGDDLDMILSTPSNITRPSIHARRLFPLLGLRPIRQPQLIPKSSPPCPLSIMPSFFAGYPSLHRGNLPVSWRPALNLLLAPLHLVRATVTRLSPSSEAQSSPGSMASNNRQNVTWVEGVRGVASFWVVVTHLCRAWDYSLWSPRDDENAAPQLLQLPFLRLPWQGRIGVTMFAFLTGYVCAIKPLRQAKSGNIPGALETLGKSAFRRPPRLILPATIAMCIAWIFAQLGAYEISHLSDSRWLRRSVPTDIGGLDTEIPRLFKNFQNAWSGANNVYDDHQWALLPLLQGAFLIYVLLFATVFMKFHMRVFTCAVLYVWYWMRNSPEIGMHLRFQWYIRLLTSLVETFQCQFLYGVILCDIGSEKTFRDFINNRPKVRRLATVFLIGLGWYVACYPGEHWEWATWSVQLKNIGDWIMPEGAENSYPKRFTAIGWDLMVTGIWLSPTLQSIFSNKLFMWVGRNSFAVYLTHGAVMKVGLVRLIYGWSTTPYYVEQLEGGEPIHHYIPRSTNWLVWALAIPTFFVVEYTVAHLWTTYVDSQCAKATKWLEEAMFEKNEDEKLGVAVPARSSHVAFRAGTLFFHCRFTIPFVAFFASASRIPTTSSGISGRLFDIFFFLENIKYTVHTHVQHF</sequence>
<evidence type="ECO:0000313" key="4">
    <source>
        <dbReference type="Proteomes" id="UP000002668"/>
    </source>
</evidence>
<feature type="transmembrane region" description="Helical" evidence="1">
    <location>
        <begin position="499"/>
        <end position="517"/>
    </location>
</feature>
<gene>
    <name evidence="3" type="ORF">LEMA_P090250.1</name>
</gene>
<dbReference type="Pfam" id="PF01757">
    <property type="entry name" value="Acyl_transf_3"/>
    <property type="match status" value="1"/>
</dbReference>
<feature type="domain" description="Acyltransferase 3" evidence="2">
    <location>
        <begin position="235"/>
        <end position="645"/>
    </location>
</feature>
<dbReference type="VEuPathDB" id="FungiDB:LEMA_P090250.1"/>
<dbReference type="InParanoid" id="E5A1P9"/>
<feature type="transmembrane region" description="Helical" evidence="1">
    <location>
        <begin position="332"/>
        <end position="352"/>
    </location>
</feature>
<dbReference type="AlphaFoldDB" id="E5A1P9"/>
<feature type="transmembrane region" description="Helical" evidence="1">
    <location>
        <begin position="630"/>
        <end position="651"/>
    </location>
</feature>
<reference evidence="4" key="1">
    <citation type="journal article" date="2011" name="Nat. Commun.">
        <title>Effector diversification within compartments of the Leptosphaeria maculans genome affected by Repeat-Induced Point mutations.</title>
        <authorList>
            <person name="Rouxel T."/>
            <person name="Grandaubert J."/>
            <person name="Hane J.K."/>
            <person name="Hoede C."/>
            <person name="van de Wouw A.P."/>
            <person name="Couloux A."/>
            <person name="Dominguez V."/>
            <person name="Anthouard V."/>
            <person name="Bally P."/>
            <person name="Bourras S."/>
            <person name="Cozijnsen A.J."/>
            <person name="Ciuffetti L.M."/>
            <person name="Degrave A."/>
            <person name="Dilmaghani A."/>
            <person name="Duret L."/>
            <person name="Fudal I."/>
            <person name="Goodwin S.B."/>
            <person name="Gout L."/>
            <person name="Glaser N."/>
            <person name="Linglin J."/>
            <person name="Kema G.H.J."/>
            <person name="Lapalu N."/>
            <person name="Lawrence C.B."/>
            <person name="May K."/>
            <person name="Meyer M."/>
            <person name="Ollivier B."/>
            <person name="Poulain J."/>
            <person name="Schoch C.L."/>
            <person name="Simon A."/>
            <person name="Spatafora J.W."/>
            <person name="Stachowiak A."/>
            <person name="Turgeon B.G."/>
            <person name="Tyler B.M."/>
            <person name="Vincent D."/>
            <person name="Weissenbach J."/>
            <person name="Amselem J."/>
            <person name="Quesneville H."/>
            <person name="Oliver R.P."/>
            <person name="Wincker P."/>
            <person name="Balesdent M.-H."/>
            <person name="Howlett B.J."/>
        </authorList>
    </citation>
    <scope>NUCLEOTIDE SEQUENCE [LARGE SCALE GENOMIC DNA]</scope>
    <source>
        <strain evidence="4">JN3 / isolate v23.1.3 / race Av1-4-5-6-7-8</strain>
    </source>
</reference>
<feature type="transmembrane region" description="Helical" evidence="1">
    <location>
        <begin position="399"/>
        <end position="418"/>
    </location>
</feature>
<feature type="transmembrane region" description="Helical" evidence="1">
    <location>
        <begin position="550"/>
        <end position="571"/>
    </location>
</feature>
<evidence type="ECO:0000259" key="2">
    <source>
        <dbReference type="Pfam" id="PF01757"/>
    </source>
</evidence>
<dbReference type="HOGENOM" id="CLU_371330_0_0_1"/>
<keyword evidence="4" id="KW-1185">Reference proteome</keyword>
<evidence type="ECO:0000256" key="1">
    <source>
        <dbReference type="SAM" id="Phobius"/>
    </source>
</evidence>
<name>E5A1P9_LEPMJ</name>
<dbReference type="PANTHER" id="PTHR23028">
    <property type="entry name" value="ACETYLTRANSFERASE"/>
    <property type="match status" value="1"/>
</dbReference>
<feature type="transmembrane region" description="Helical" evidence="1">
    <location>
        <begin position="284"/>
        <end position="303"/>
    </location>
</feature>
<evidence type="ECO:0000313" key="3">
    <source>
        <dbReference type="EMBL" id="CBX97616.1"/>
    </source>
</evidence>
<dbReference type="Proteomes" id="UP000002668">
    <property type="component" value="Genome"/>
</dbReference>
<organism evidence="4">
    <name type="scientific">Leptosphaeria maculans (strain JN3 / isolate v23.1.3 / race Av1-4-5-6-7-8)</name>
    <name type="common">Blackleg fungus</name>
    <name type="synonym">Phoma lingam</name>
    <dbReference type="NCBI Taxonomy" id="985895"/>
    <lineage>
        <taxon>Eukaryota</taxon>
        <taxon>Fungi</taxon>
        <taxon>Dikarya</taxon>
        <taxon>Ascomycota</taxon>
        <taxon>Pezizomycotina</taxon>
        <taxon>Dothideomycetes</taxon>
        <taxon>Pleosporomycetidae</taxon>
        <taxon>Pleosporales</taxon>
        <taxon>Pleosporineae</taxon>
        <taxon>Leptosphaeriaceae</taxon>
        <taxon>Plenodomus</taxon>
        <taxon>Plenodomus lingam/Leptosphaeria maculans species complex</taxon>
    </lineage>
</organism>
<keyword evidence="1" id="KW-0812">Transmembrane</keyword>
<dbReference type="InterPro" id="IPR002656">
    <property type="entry name" value="Acyl_transf_3_dom"/>
</dbReference>
<dbReference type="eggNOG" id="ENOG502QVJG">
    <property type="taxonomic scope" value="Eukaryota"/>
</dbReference>
<accession>E5A1P9</accession>
<dbReference type="EMBL" id="FP929132">
    <property type="protein sequence ID" value="CBX97616.1"/>
    <property type="molecule type" value="Genomic_DNA"/>
</dbReference>
<dbReference type="STRING" id="985895.E5A1P9"/>
<proteinExistence type="predicted"/>
<dbReference type="OrthoDB" id="5405781at2759"/>
<dbReference type="GO" id="GO:0016747">
    <property type="term" value="F:acyltransferase activity, transferring groups other than amino-acyl groups"/>
    <property type="evidence" value="ECO:0007669"/>
    <property type="project" value="InterPro"/>
</dbReference>